<organism evidence="9 10">
    <name type="scientific">Alteromonas stellipolaris</name>
    <dbReference type="NCBI Taxonomy" id="233316"/>
    <lineage>
        <taxon>Bacteria</taxon>
        <taxon>Pseudomonadati</taxon>
        <taxon>Pseudomonadota</taxon>
        <taxon>Gammaproteobacteria</taxon>
        <taxon>Alteromonadales</taxon>
        <taxon>Alteromonadaceae</taxon>
        <taxon>Alteromonas/Salinimonas group</taxon>
        <taxon>Alteromonas</taxon>
    </lineage>
</organism>
<evidence type="ECO:0000256" key="3">
    <source>
        <dbReference type="ARBA" id="ARBA00022989"/>
    </source>
</evidence>
<feature type="transmembrane region" description="Helical" evidence="7">
    <location>
        <begin position="43"/>
        <end position="68"/>
    </location>
</feature>
<feature type="transmembrane region" description="Helical" evidence="7">
    <location>
        <begin position="365"/>
        <end position="391"/>
    </location>
</feature>
<feature type="transmembrane region" description="Helical" evidence="7">
    <location>
        <begin position="74"/>
        <end position="92"/>
    </location>
</feature>
<keyword evidence="5" id="KW-0443">Lipid metabolism</keyword>
<evidence type="ECO:0000256" key="4">
    <source>
        <dbReference type="ARBA" id="ARBA00023002"/>
    </source>
</evidence>
<dbReference type="InterPro" id="IPR006694">
    <property type="entry name" value="Fatty_acid_hydroxylase"/>
</dbReference>
<evidence type="ECO:0000313" key="10">
    <source>
        <dbReference type="Proteomes" id="UP001170717"/>
    </source>
</evidence>
<dbReference type="RefSeq" id="WP_303538086.1">
    <property type="nucleotide sequence ID" value="NZ_JAUOQI010000003.1"/>
</dbReference>
<gene>
    <name evidence="9" type="ORF">Q4527_04845</name>
</gene>
<protein>
    <submittedName>
        <fullName evidence="9">Sterol desaturase family protein</fullName>
        <ecNumber evidence="9">1.-.-.-</ecNumber>
    </submittedName>
</protein>
<dbReference type="InterPro" id="IPR051689">
    <property type="entry name" value="Sterol_desaturase/TMEM195"/>
</dbReference>
<dbReference type="GO" id="GO:0006643">
    <property type="term" value="P:membrane lipid metabolic process"/>
    <property type="evidence" value="ECO:0007669"/>
    <property type="project" value="TreeGrafter"/>
</dbReference>
<dbReference type="GO" id="GO:0012505">
    <property type="term" value="C:endomembrane system"/>
    <property type="evidence" value="ECO:0007669"/>
    <property type="project" value="UniProtKB-SubCell"/>
</dbReference>
<feature type="transmembrane region" description="Helical" evidence="7">
    <location>
        <begin position="298"/>
        <end position="323"/>
    </location>
</feature>
<dbReference type="EC" id="1.-.-.-" evidence="9"/>
<accession>A0AAW7Z0X8</accession>
<keyword evidence="4 9" id="KW-0560">Oxidoreductase</keyword>
<dbReference type="EMBL" id="JAUOQI010000003">
    <property type="protein sequence ID" value="MDO6576705.1"/>
    <property type="molecule type" value="Genomic_DNA"/>
</dbReference>
<dbReference type="GO" id="GO:0016020">
    <property type="term" value="C:membrane"/>
    <property type="evidence" value="ECO:0007669"/>
    <property type="project" value="GOC"/>
</dbReference>
<evidence type="ECO:0000256" key="1">
    <source>
        <dbReference type="ARBA" id="ARBA00004127"/>
    </source>
</evidence>
<evidence type="ECO:0000256" key="7">
    <source>
        <dbReference type="SAM" id="Phobius"/>
    </source>
</evidence>
<dbReference type="PANTHER" id="PTHR21624">
    <property type="entry name" value="STEROL DESATURASE-RELATED PROTEIN"/>
    <property type="match status" value="1"/>
</dbReference>
<evidence type="ECO:0000256" key="6">
    <source>
        <dbReference type="ARBA" id="ARBA00023136"/>
    </source>
</evidence>
<sequence>MTVILFAIPLFILLIAIEILVDKRKKTGHYRANDAITSLSMGVLSRIMAIGHQLIPLTFYVLVFNAFAFTELSYSPWVWIAAFILYDFFYYWNHRMGHEMSILWAAHVVHHSSEDYNLTTALRQTSGAIFSWVFYLPLALIGFPPEMIITVGALNLVYQFWVHTQHIDKLGWMEKWFVTPSNHRVHHAQNRVYIDKNYGGVFIIWDRLFNTFIPELESDKPVFGIRGALKSFNPFWANAQLYSQLAKDSFYTSRWQDKLRVWFGRTGWRPSDVAERFPFEKAPLASFKKFHPKLAAPVTYYSVAQHVILLCITVYLLLFIQALSGAHQLILVATIVAMSIQNGFILAGSKLALALEGPRLLIFPLMWLGSGLIIPAAIFGGACLVSMIMLVRAVRSSVTLSNMAESVSSENTDTQVSISS</sequence>
<proteinExistence type="predicted"/>
<feature type="transmembrane region" description="Helical" evidence="7">
    <location>
        <begin position="6"/>
        <end position="22"/>
    </location>
</feature>
<evidence type="ECO:0000256" key="2">
    <source>
        <dbReference type="ARBA" id="ARBA00022692"/>
    </source>
</evidence>
<evidence type="ECO:0000259" key="8">
    <source>
        <dbReference type="Pfam" id="PF04116"/>
    </source>
</evidence>
<feature type="domain" description="Fatty acid hydroxylase" evidence="8">
    <location>
        <begin position="79"/>
        <end position="211"/>
    </location>
</feature>
<keyword evidence="2 7" id="KW-0812">Transmembrane</keyword>
<reference evidence="9" key="1">
    <citation type="submission" date="2023-07" db="EMBL/GenBank/DDBJ databases">
        <title>Genome content predicts the carbon catabolic preferences of heterotrophic bacteria.</title>
        <authorList>
            <person name="Gralka M."/>
        </authorList>
    </citation>
    <scope>NUCLEOTIDE SEQUENCE</scope>
    <source>
        <strain evidence="9">F2M12</strain>
    </source>
</reference>
<keyword evidence="3 7" id="KW-1133">Transmembrane helix</keyword>
<feature type="transmembrane region" description="Helical" evidence="7">
    <location>
        <begin position="329"/>
        <end position="353"/>
    </location>
</feature>
<evidence type="ECO:0000313" key="9">
    <source>
        <dbReference type="EMBL" id="MDO6576705.1"/>
    </source>
</evidence>
<comment type="caution">
    <text evidence="9">The sequence shown here is derived from an EMBL/GenBank/DDBJ whole genome shotgun (WGS) entry which is preliminary data.</text>
</comment>
<dbReference type="Proteomes" id="UP001170717">
    <property type="component" value="Unassembled WGS sequence"/>
</dbReference>
<evidence type="ECO:0000256" key="5">
    <source>
        <dbReference type="ARBA" id="ARBA00023098"/>
    </source>
</evidence>
<dbReference type="AlphaFoldDB" id="A0AAW7Z0X8"/>
<name>A0AAW7Z0X8_9ALTE</name>
<comment type="subcellular location">
    <subcellularLocation>
        <location evidence="1">Endomembrane system</location>
        <topology evidence="1">Multi-pass membrane protein</topology>
    </subcellularLocation>
</comment>
<dbReference type="GO" id="GO:0005506">
    <property type="term" value="F:iron ion binding"/>
    <property type="evidence" value="ECO:0007669"/>
    <property type="project" value="InterPro"/>
</dbReference>
<dbReference type="GO" id="GO:0050479">
    <property type="term" value="F:glyceryl-ether monooxygenase activity"/>
    <property type="evidence" value="ECO:0007669"/>
    <property type="project" value="TreeGrafter"/>
</dbReference>
<keyword evidence="6 7" id="KW-0472">Membrane</keyword>
<dbReference type="PANTHER" id="PTHR21624:SF1">
    <property type="entry name" value="ALKYLGLYCEROL MONOOXYGENASE"/>
    <property type="match status" value="1"/>
</dbReference>
<dbReference type="Pfam" id="PF04116">
    <property type="entry name" value="FA_hydroxylase"/>
    <property type="match status" value="1"/>
</dbReference>
<dbReference type="GO" id="GO:0008610">
    <property type="term" value="P:lipid biosynthetic process"/>
    <property type="evidence" value="ECO:0007669"/>
    <property type="project" value="InterPro"/>
</dbReference>